<dbReference type="OMA" id="KNDHRRW"/>
<dbReference type="KEGG" id="nnu:104588205"/>
<keyword evidence="2" id="KW-0812">Transmembrane</keyword>
<feature type="transmembrane region" description="Helical" evidence="2">
    <location>
        <begin position="152"/>
        <end position="170"/>
    </location>
</feature>
<dbReference type="InParanoid" id="A0A1U7YV85"/>
<dbReference type="FunCoup" id="A0A1U7YV85">
    <property type="interactions" value="446"/>
</dbReference>
<keyword evidence="2" id="KW-0472">Membrane</keyword>
<evidence type="ECO:0000313" key="3">
    <source>
        <dbReference type="Proteomes" id="UP000189703"/>
    </source>
</evidence>
<feature type="transmembrane region" description="Helical" evidence="2">
    <location>
        <begin position="78"/>
        <end position="101"/>
    </location>
</feature>
<dbReference type="AlphaFoldDB" id="A0A1U7YV85"/>
<evidence type="ECO:0000313" key="4">
    <source>
        <dbReference type="RefSeq" id="XP_010244348.1"/>
    </source>
</evidence>
<organism evidence="3 4">
    <name type="scientific">Nelumbo nucifera</name>
    <name type="common">Sacred lotus</name>
    <dbReference type="NCBI Taxonomy" id="4432"/>
    <lineage>
        <taxon>Eukaryota</taxon>
        <taxon>Viridiplantae</taxon>
        <taxon>Streptophyta</taxon>
        <taxon>Embryophyta</taxon>
        <taxon>Tracheophyta</taxon>
        <taxon>Spermatophyta</taxon>
        <taxon>Magnoliopsida</taxon>
        <taxon>Proteales</taxon>
        <taxon>Nelumbonaceae</taxon>
        <taxon>Nelumbo</taxon>
    </lineage>
</organism>
<proteinExistence type="predicted"/>
<reference evidence="4" key="1">
    <citation type="submission" date="2025-08" db="UniProtKB">
        <authorList>
            <consortium name="RefSeq"/>
        </authorList>
    </citation>
    <scope>IDENTIFICATION</scope>
</reference>
<sequence length="222" mass="26352">MNRRECSQIEKESVARGESMMKLTRKWMKLNSRRDEDDNNLSLPTRDDPSLDDFRPIDTEEQEELVRSLERSQAKQSFLWKSVFAALLFCFAAFLVLSIFHQASYPWELRYHAYFMDEIESWVVISADWVAVLSCLMAIMGLLQSSESHRQWIWYSCYGGILLTVFWLYYMLRMPKFRWDIIWLPFGPLSGAIICLYVDHLLSESSEEVRKLRAYMYAYKAT</sequence>
<dbReference type="RefSeq" id="XP_010244348.1">
    <property type="nucleotide sequence ID" value="XM_010246046.2"/>
</dbReference>
<dbReference type="PANTHER" id="PTHR36784:SF1">
    <property type="entry name" value="HISTONE-LYSINE N-METHYLTRANSFERASE"/>
    <property type="match status" value="1"/>
</dbReference>
<feature type="transmembrane region" description="Helical" evidence="2">
    <location>
        <begin position="121"/>
        <end position="143"/>
    </location>
</feature>
<feature type="transmembrane region" description="Helical" evidence="2">
    <location>
        <begin position="182"/>
        <end position="202"/>
    </location>
</feature>
<evidence type="ECO:0000256" key="2">
    <source>
        <dbReference type="SAM" id="Phobius"/>
    </source>
</evidence>
<feature type="compositionally biased region" description="Basic and acidic residues" evidence="1">
    <location>
        <begin position="45"/>
        <end position="55"/>
    </location>
</feature>
<dbReference type="Proteomes" id="UP000189703">
    <property type="component" value="Unplaced"/>
</dbReference>
<evidence type="ECO:0000256" key="1">
    <source>
        <dbReference type="SAM" id="MobiDB-lite"/>
    </source>
</evidence>
<keyword evidence="3" id="KW-1185">Reference proteome</keyword>
<name>A0A1U7YV85_NELNU</name>
<dbReference type="GeneID" id="104588205"/>
<dbReference type="OrthoDB" id="1904339at2759"/>
<keyword evidence="2" id="KW-1133">Transmembrane helix</keyword>
<feature type="region of interest" description="Disordered" evidence="1">
    <location>
        <begin position="34"/>
        <end position="55"/>
    </location>
</feature>
<protein>
    <submittedName>
        <fullName evidence="4">Uncharacterized protein LOC104588205 isoform X1</fullName>
    </submittedName>
</protein>
<gene>
    <name evidence="4" type="primary">LOC104588205</name>
</gene>
<accession>A0A1U7YV85</accession>
<dbReference type="eggNOG" id="ENOG502QVSE">
    <property type="taxonomic scope" value="Eukaryota"/>
</dbReference>
<dbReference type="PANTHER" id="PTHR36784">
    <property type="entry name" value="HISTONE-LYSINE N-METHYLTRANSFERASE"/>
    <property type="match status" value="1"/>
</dbReference>